<gene>
    <name evidence="1" type="ORF">QFC24_006739</name>
</gene>
<dbReference type="EMBL" id="JASBWV010000037">
    <property type="protein sequence ID" value="KAJ9116506.1"/>
    <property type="molecule type" value="Genomic_DNA"/>
</dbReference>
<protein>
    <submittedName>
        <fullName evidence="1">Uncharacterized protein</fullName>
    </submittedName>
</protein>
<dbReference type="Proteomes" id="UP001234202">
    <property type="component" value="Unassembled WGS sequence"/>
</dbReference>
<keyword evidence="2" id="KW-1185">Reference proteome</keyword>
<reference evidence="1" key="1">
    <citation type="submission" date="2023-04" db="EMBL/GenBank/DDBJ databases">
        <title>Draft Genome sequencing of Naganishia species isolated from polar environments using Oxford Nanopore Technology.</title>
        <authorList>
            <person name="Leo P."/>
            <person name="Venkateswaran K."/>
        </authorList>
    </citation>
    <scope>NUCLEOTIDE SEQUENCE</scope>
    <source>
        <strain evidence="1">DBVPG 5303</strain>
    </source>
</reference>
<name>A0ACC2WZD6_9TREE</name>
<accession>A0ACC2WZD6</accession>
<evidence type="ECO:0000313" key="1">
    <source>
        <dbReference type="EMBL" id="KAJ9116506.1"/>
    </source>
</evidence>
<sequence length="162" mass="17120">MFSWLPYVSAPVPIRRTPSPTPGSTTSSGTTTPPSSTIGTAAPVPLIPPIPPTTNPRGELIFSSRVDKTFKEGYERYRAAFERRRAEKMRERRGEAPLWKFLAVVGVWKVAVPVVSHGAGGNGNGGVAGQRQGGRPLQVGRRAPGSASPSPNRHAAGVQATA</sequence>
<comment type="caution">
    <text evidence="1">The sequence shown here is derived from an EMBL/GenBank/DDBJ whole genome shotgun (WGS) entry which is preliminary data.</text>
</comment>
<proteinExistence type="predicted"/>
<evidence type="ECO:0000313" key="2">
    <source>
        <dbReference type="Proteomes" id="UP001234202"/>
    </source>
</evidence>
<organism evidence="1 2">
    <name type="scientific">Naganishia onofrii</name>
    <dbReference type="NCBI Taxonomy" id="1851511"/>
    <lineage>
        <taxon>Eukaryota</taxon>
        <taxon>Fungi</taxon>
        <taxon>Dikarya</taxon>
        <taxon>Basidiomycota</taxon>
        <taxon>Agaricomycotina</taxon>
        <taxon>Tremellomycetes</taxon>
        <taxon>Filobasidiales</taxon>
        <taxon>Filobasidiaceae</taxon>
        <taxon>Naganishia</taxon>
    </lineage>
</organism>